<dbReference type="GO" id="GO:0016787">
    <property type="term" value="F:hydrolase activity"/>
    <property type="evidence" value="ECO:0007669"/>
    <property type="project" value="UniProtKB-UniRule"/>
</dbReference>
<dbReference type="EMBL" id="CP042304">
    <property type="protein sequence ID" value="QDZ09384.1"/>
    <property type="molecule type" value="Genomic_DNA"/>
</dbReference>
<feature type="short sequence motif" description="GXSXG" evidence="4">
    <location>
        <begin position="80"/>
        <end position="84"/>
    </location>
</feature>
<reference evidence="6 7" key="1">
    <citation type="submission" date="2019-07" db="EMBL/GenBank/DDBJ databases">
        <title>Full genome sequence of Devosia sp. Gsoil 520.</title>
        <authorList>
            <person name="Im W.-T."/>
        </authorList>
    </citation>
    <scope>NUCLEOTIDE SEQUENCE [LARGE SCALE GENOMIC DNA]</scope>
    <source>
        <strain evidence="6 7">Gsoil 520</strain>
    </source>
</reference>
<sequence>MLKTVFDETPSQPVLTPLQLRGKALADRLRSKGKERGGMETISGPRIGVALGGGSARGLTHIPYIEAMDELGLKPSVIAGTSIGALIGSGWAAGMTGKELREHSYQVLGTMRIIATKLWATQIRGISGILKNGISMQLDATSIVDTFTPENFPLEFKDLKVPLYVVATDFQSWHQVVFNSGLLRPAIAGSIAIPSLFKPVVYANHILVDGGVVNPLPLDQADINTDFLIGIDVNGDPSEGISKTDHKAIDIWFGSAQIMMHSLTAHMMAAYPPDIYIRPHVANFGALEFWRVREIVAHAEAEKERFKRILADKVEAYIAGKVPVVESDPH</sequence>
<dbReference type="InterPro" id="IPR050301">
    <property type="entry name" value="NTE"/>
</dbReference>
<feature type="active site" description="Nucleophile" evidence="4">
    <location>
        <position position="82"/>
    </location>
</feature>
<keyword evidence="7" id="KW-1185">Reference proteome</keyword>
<evidence type="ECO:0000259" key="5">
    <source>
        <dbReference type="PROSITE" id="PS51635"/>
    </source>
</evidence>
<comment type="caution">
    <text evidence="4">Lacks conserved residue(s) required for the propagation of feature annotation.</text>
</comment>
<dbReference type="KEGG" id="dea:FPZ08_00655"/>
<protein>
    <submittedName>
        <fullName evidence="6">Patatin-like phospholipase family protein</fullName>
    </submittedName>
</protein>
<dbReference type="InterPro" id="IPR002641">
    <property type="entry name" value="PNPLA_dom"/>
</dbReference>
<accession>A0A5B8LP50</accession>
<dbReference type="AlphaFoldDB" id="A0A5B8LP50"/>
<proteinExistence type="predicted"/>
<feature type="domain" description="PNPLA" evidence="5">
    <location>
        <begin position="49"/>
        <end position="222"/>
    </location>
</feature>
<feature type="active site" description="Proton acceptor" evidence="4">
    <location>
        <position position="209"/>
    </location>
</feature>
<keyword evidence="1 4" id="KW-0378">Hydrolase</keyword>
<keyword evidence="3 4" id="KW-0443">Lipid metabolism</keyword>
<evidence type="ECO:0000313" key="6">
    <source>
        <dbReference type="EMBL" id="QDZ09384.1"/>
    </source>
</evidence>
<feature type="short sequence motif" description="DGA/G" evidence="4">
    <location>
        <begin position="209"/>
        <end position="211"/>
    </location>
</feature>
<dbReference type="OrthoDB" id="5290098at2"/>
<dbReference type="InterPro" id="IPR016035">
    <property type="entry name" value="Acyl_Trfase/lysoPLipase"/>
</dbReference>
<dbReference type="Proteomes" id="UP000315364">
    <property type="component" value="Chromosome"/>
</dbReference>
<dbReference type="SUPFAM" id="SSF52151">
    <property type="entry name" value="FabD/lysophospholipase-like"/>
    <property type="match status" value="1"/>
</dbReference>
<name>A0A5B8LP50_9HYPH</name>
<evidence type="ECO:0000256" key="4">
    <source>
        <dbReference type="PROSITE-ProRule" id="PRU01161"/>
    </source>
</evidence>
<evidence type="ECO:0000256" key="1">
    <source>
        <dbReference type="ARBA" id="ARBA00022801"/>
    </source>
</evidence>
<evidence type="ECO:0000256" key="2">
    <source>
        <dbReference type="ARBA" id="ARBA00022963"/>
    </source>
</evidence>
<dbReference type="PANTHER" id="PTHR14226">
    <property type="entry name" value="NEUROPATHY TARGET ESTERASE/SWISS CHEESE D.MELANOGASTER"/>
    <property type="match status" value="1"/>
</dbReference>
<dbReference type="GO" id="GO:0016042">
    <property type="term" value="P:lipid catabolic process"/>
    <property type="evidence" value="ECO:0007669"/>
    <property type="project" value="UniProtKB-UniRule"/>
</dbReference>
<dbReference type="RefSeq" id="WP_146288196.1">
    <property type="nucleotide sequence ID" value="NZ_CP042304.1"/>
</dbReference>
<evidence type="ECO:0000313" key="7">
    <source>
        <dbReference type="Proteomes" id="UP000315364"/>
    </source>
</evidence>
<dbReference type="Gene3D" id="3.40.1090.10">
    <property type="entry name" value="Cytosolic phospholipase A2 catalytic domain"/>
    <property type="match status" value="2"/>
</dbReference>
<dbReference type="PROSITE" id="PS51635">
    <property type="entry name" value="PNPLA"/>
    <property type="match status" value="1"/>
</dbReference>
<gene>
    <name evidence="6" type="ORF">FPZ08_00655</name>
</gene>
<dbReference type="PANTHER" id="PTHR14226:SF76">
    <property type="entry name" value="NTE FAMILY PROTEIN RSSA"/>
    <property type="match status" value="1"/>
</dbReference>
<evidence type="ECO:0000256" key="3">
    <source>
        <dbReference type="ARBA" id="ARBA00023098"/>
    </source>
</evidence>
<keyword evidence="2 4" id="KW-0442">Lipid degradation</keyword>
<organism evidence="6 7">
    <name type="scientific">Devosia ginsengisoli</name>
    <dbReference type="NCBI Taxonomy" id="400770"/>
    <lineage>
        <taxon>Bacteria</taxon>
        <taxon>Pseudomonadati</taxon>
        <taxon>Pseudomonadota</taxon>
        <taxon>Alphaproteobacteria</taxon>
        <taxon>Hyphomicrobiales</taxon>
        <taxon>Devosiaceae</taxon>
        <taxon>Devosia</taxon>
    </lineage>
</organism>
<dbReference type="Pfam" id="PF01734">
    <property type="entry name" value="Patatin"/>
    <property type="match status" value="1"/>
</dbReference>